<evidence type="ECO:0000313" key="2">
    <source>
        <dbReference type="Proteomes" id="UP000247459"/>
    </source>
</evidence>
<dbReference type="RefSeq" id="WP_181429838.1">
    <property type="nucleotide sequence ID" value="NZ_PRLG01000020.1"/>
</dbReference>
<sequence>MRRIDQVKSKKAKNVQFVEFLDKQRLRIVFKNNQEIVLKAYAEDYGYDSGIYIEKDNV</sequence>
<protein>
    <submittedName>
        <fullName evidence="1">Uncharacterized protein</fullName>
    </submittedName>
</protein>
<accession>A0A2W0C721</accession>
<dbReference type="AlphaFoldDB" id="A0A2W0C721"/>
<reference evidence="1 2" key="1">
    <citation type="submission" date="2018-01" db="EMBL/GenBank/DDBJ databases">
        <title>Genome sequence of the PGP bacterium Paenibacillus illinoisensis E3.</title>
        <authorList>
            <person name="Rolli E."/>
            <person name="Marasco R."/>
            <person name="Bessem C."/>
            <person name="Michoud G."/>
            <person name="Gaiarsa S."/>
            <person name="Borin S."/>
            <person name="Daffonchio D."/>
        </authorList>
    </citation>
    <scope>NUCLEOTIDE SEQUENCE [LARGE SCALE GENOMIC DNA]</scope>
    <source>
        <strain evidence="1 2">E3</strain>
    </source>
</reference>
<comment type="caution">
    <text evidence="1">The sequence shown here is derived from an EMBL/GenBank/DDBJ whole genome shotgun (WGS) entry which is preliminary data.</text>
</comment>
<gene>
    <name evidence="1" type="ORF">PIL02S_03416</name>
</gene>
<name>A0A2W0C721_9BACL</name>
<evidence type="ECO:0000313" key="1">
    <source>
        <dbReference type="EMBL" id="PYY28270.1"/>
    </source>
</evidence>
<organism evidence="1 2">
    <name type="scientific">Paenibacillus illinoisensis</name>
    <dbReference type="NCBI Taxonomy" id="59845"/>
    <lineage>
        <taxon>Bacteria</taxon>
        <taxon>Bacillati</taxon>
        <taxon>Bacillota</taxon>
        <taxon>Bacilli</taxon>
        <taxon>Bacillales</taxon>
        <taxon>Paenibacillaceae</taxon>
        <taxon>Paenibacillus</taxon>
    </lineage>
</organism>
<proteinExistence type="predicted"/>
<dbReference type="EMBL" id="PRLG01000020">
    <property type="protein sequence ID" value="PYY28270.1"/>
    <property type="molecule type" value="Genomic_DNA"/>
</dbReference>
<dbReference type="Proteomes" id="UP000247459">
    <property type="component" value="Unassembled WGS sequence"/>
</dbReference>